<dbReference type="CDD" id="cd04301">
    <property type="entry name" value="NAT_SF"/>
    <property type="match status" value="1"/>
</dbReference>
<evidence type="ECO:0000313" key="4">
    <source>
        <dbReference type="EMBL" id="KAE9628325.1"/>
    </source>
</evidence>
<proteinExistence type="predicted"/>
<dbReference type="EMBL" id="WSFO01000010">
    <property type="protein sequence ID" value="KAE9628325.1"/>
    <property type="molecule type" value="Genomic_DNA"/>
</dbReference>
<dbReference type="AlphaFoldDB" id="A0A6A4R916"/>
<evidence type="ECO:0000256" key="1">
    <source>
        <dbReference type="ARBA" id="ARBA00022679"/>
    </source>
</evidence>
<dbReference type="Pfam" id="PF00583">
    <property type="entry name" value="Acetyltransf_1"/>
    <property type="match status" value="1"/>
</dbReference>
<comment type="caution">
    <text evidence="4">The sequence shown here is derived from an EMBL/GenBank/DDBJ whole genome shotgun (WGS) entry which is preliminary data.</text>
</comment>
<name>A0A6A4R916_9RHOB</name>
<evidence type="ECO:0000313" key="5">
    <source>
        <dbReference type="Proteomes" id="UP000441586"/>
    </source>
</evidence>
<reference evidence="4 5" key="1">
    <citation type="submission" date="2019-12" db="EMBL/GenBank/DDBJ databases">
        <authorList>
            <person name="Zhang Y.-J."/>
        </authorList>
    </citation>
    <scope>NUCLEOTIDE SEQUENCE [LARGE SCALE GENOMIC DNA]</scope>
    <source>
        <strain evidence="4 5">H18S-6</strain>
    </source>
</reference>
<dbReference type="SUPFAM" id="SSF55729">
    <property type="entry name" value="Acyl-CoA N-acyltransferases (Nat)"/>
    <property type="match status" value="1"/>
</dbReference>
<dbReference type="InterPro" id="IPR016181">
    <property type="entry name" value="Acyl_CoA_acyltransferase"/>
</dbReference>
<dbReference type="InterPro" id="IPR050832">
    <property type="entry name" value="Bact_Acetyltransf"/>
</dbReference>
<dbReference type="PANTHER" id="PTHR43877">
    <property type="entry name" value="AMINOALKYLPHOSPHONATE N-ACETYLTRANSFERASE-RELATED-RELATED"/>
    <property type="match status" value="1"/>
</dbReference>
<evidence type="ECO:0000259" key="3">
    <source>
        <dbReference type="PROSITE" id="PS51186"/>
    </source>
</evidence>
<dbReference type="Proteomes" id="UP000441586">
    <property type="component" value="Unassembled WGS sequence"/>
</dbReference>
<organism evidence="4 5">
    <name type="scientific">Parasedimentitalea maritima</name>
    <dbReference type="NCBI Taxonomy" id="2578117"/>
    <lineage>
        <taxon>Bacteria</taxon>
        <taxon>Pseudomonadati</taxon>
        <taxon>Pseudomonadota</taxon>
        <taxon>Alphaproteobacteria</taxon>
        <taxon>Rhodobacterales</taxon>
        <taxon>Paracoccaceae</taxon>
        <taxon>Parasedimentitalea</taxon>
    </lineage>
</organism>
<feature type="domain" description="N-acetyltransferase" evidence="3">
    <location>
        <begin position="6"/>
        <end position="155"/>
    </location>
</feature>
<dbReference type="RefSeq" id="WP_158980548.1">
    <property type="nucleotide sequence ID" value="NZ_WSFO01000010.1"/>
</dbReference>
<dbReference type="PROSITE" id="PS51186">
    <property type="entry name" value="GNAT"/>
    <property type="match status" value="1"/>
</dbReference>
<keyword evidence="2" id="KW-0012">Acyltransferase</keyword>
<protein>
    <submittedName>
        <fullName evidence="4">GNAT family N-acetyltransferase</fullName>
    </submittedName>
</protein>
<accession>A0A6A4R916</accession>
<sequence>MPEFTIALAPAGDPDAARLIQRHLALMTSQSPAESCHAQGQTDLEAPGARLFLLRQDGVAIAMGALKSLKGGALELKSMHTVSEARGSGAGRAMLTHLVTLARKEAATGVFLETGSAEEFKPSRQLYATLGFVECPPFSNYEEDPLSTFMYLDLSSAP</sequence>
<evidence type="ECO:0000256" key="2">
    <source>
        <dbReference type="ARBA" id="ARBA00023315"/>
    </source>
</evidence>
<keyword evidence="1 4" id="KW-0808">Transferase</keyword>
<dbReference type="GO" id="GO:0016747">
    <property type="term" value="F:acyltransferase activity, transferring groups other than amino-acyl groups"/>
    <property type="evidence" value="ECO:0007669"/>
    <property type="project" value="InterPro"/>
</dbReference>
<dbReference type="InterPro" id="IPR000182">
    <property type="entry name" value="GNAT_dom"/>
</dbReference>
<dbReference type="PANTHER" id="PTHR43877:SF5">
    <property type="entry name" value="BLL8307 PROTEIN"/>
    <property type="match status" value="1"/>
</dbReference>
<dbReference type="Gene3D" id="3.40.630.30">
    <property type="match status" value="1"/>
</dbReference>
<gene>
    <name evidence="4" type="ORF">GP644_16990</name>
</gene>